<dbReference type="AlphaFoldDB" id="A0A9X1B2Q3"/>
<keyword evidence="2" id="KW-1185">Reference proteome</keyword>
<dbReference type="Proteomes" id="UP001138768">
    <property type="component" value="Unassembled WGS sequence"/>
</dbReference>
<proteinExistence type="predicted"/>
<reference evidence="1 2" key="1">
    <citation type="journal article" date="2020" name="Microorganisms">
        <title>Osmotic Adaptation and Compatible Solute Biosynthesis of Phototrophic Bacteria as Revealed from Genome Analyses.</title>
        <authorList>
            <person name="Imhoff J.F."/>
            <person name="Rahn T."/>
            <person name="Kunzel S."/>
            <person name="Keller A."/>
            <person name="Neulinger S.C."/>
        </authorList>
    </citation>
    <scope>NUCLEOTIDE SEQUENCE [LARGE SCALE GENOMIC DNA]</scope>
    <source>
        <strain evidence="1 2">DSM 25653</strain>
    </source>
</reference>
<organism evidence="1 2">
    <name type="scientific">Lamprobacter modestohalophilus</name>
    <dbReference type="NCBI Taxonomy" id="1064514"/>
    <lineage>
        <taxon>Bacteria</taxon>
        <taxon>Pseudomonadati</taxon>
        <taxon>Pseudomonadota</taxon>
        <taxon>Gammaproteobacteria</taxon>
        <taxon>Chromatiales</taxon>
        <taxon>Chromatiaceae</taxon>
        <taxon>Lamprobacter</taxon>
    </lineage>
</organism>
<protein>
    <submittedName>
        <fullName evidence="1">Uncharacterized protein</fullName>
    </submittedName>
</protein>
<gene>
    <name evidence="1" type="ORF">CKO42_03830</name>
</gene>
<evidence type="ECO:0000313" key="2">
    <source>
        <dbReference type="Proteomes" id="UP001138768"/>
    </source>
</evidence>
<comment type="caution">
    <text evidence="1">The sequence shown here is derived from an EMBL/GenBank/DDBJ whole genome shotgun (WGS) entry which is preliminary data.</text>
</comment>
<name>A0A9X1B2Q3_9GAMM</name>
<dbReference type="EMBL" id="NRRY01000004">
    <property type="protein sequence ID" value="MBK1617595.1"/>
    <property type="molecule type" value="Genomic_DNA"/>
</dbReference>
<accession>A0A9X1B2Q3</accession>
<evidence type="ECO:0000313" key="1">
    <source>
        <dbReference type="EMBL" id="MBK1617595.1"/>
    </source>
</evidence>
<sequence length="67" mass="6895">MPVGSDRVRDEVSLSSCALISIGVQGISGALISSRIQVIEIVQVVKPEFVARGVVPGFGAGDVLCLV</sequence>